<dbReference type="AlphaFoldDB" id="T2MAT2"/>
<dbReference type="GO" id="GO:0005737">
    <property type="term" value="C:cytoplasm"/>
    <property type="evidence" value="ECO:0007669"/>
    <property type="project" value="TreeGrafter"/>
</dbReference>
<dbReference type="SUPFAM" id="SSF53335">
    <property type="entry name" value="S-adenosyl-L-methionine-dependent methyltransferases"/>
    <property type="match status" value="1"/>
</dbReference>
<dbReference type="PANTHER" id="PTHR14614:SF164">
    <property type="entry name" value="HISTONE-ARGININE METHYLTRANSFERASE METTL23"/>
    <property type="match status" value="1"/>
</dbReference>
<dbReference type="PANTHER" id="PTHR14614">
    <property type="entry name" value="HEPATOCELLULAR CARCINOMA-ASSOCIATED ANTIGEN"/>
    <property type="match status" value="1"/>
</dbReference>
<keyword evidence="2 5" id="KW-0808">Transferase</keyword>
<keyword evidence="1 5" id="KW-0489">Methyltransferase</keyword>
<gene>
    <name evidence="5" type="primary">METTL23</name>
</gene>
<comment type="similarity">
    <text evidence="4">Belongs to the methyltransferase superfamily. METTL23 family.</text>
</comment>
<name>T2MAT2_HYDVU</name>
<protein>
    <submittedName>
        <fullName evidence="5">Methyltransferase-like protein 23</fullName>
    </submittedName>
</protein>
<dbReference type="OrthoDB" id="407325at2759"/>
<dbReference type="Pfam" id="PF10294">
    <property type="entry name" value="Methyltransf_16"/>
    <property type="match status" value="1"/>
</dbReference>
<dbReference type="OMA" id="VIGITWG"/>
<dbReference type="GO" id="GO:0005634">
    <property type="term" value="C:nucleus"/>
    <property type="evidence" value="ECO:0007669"/>
    <property type="project" value="TreeGrafter"/>
</dbReference>
<keyword evidence="3" id="KW-0949">S-adenosyl-L-methionine</keyword>
<proteinExistence type="evidence at transcript level"/>
<dbReference type="InterPro" id="IPR019410">
    <property type="entry name" value="Methyltransf_16"/>
</dbReference>
<dbReference type="Gene3D" id="3.40.50.150">
    <property type="entry name" value="Vaccinia Virus protein VP39"/>
    <property type="match status" value="1"/>
</dbReference>
<evidence type="ECO:0000313" key="5">
    <source>
        <dbReference type="EMBL" id="CDG69025.1"/>
    </source>
</evidence>
<organism evidence="5">
    <name type="scientific">Hydra vulgaris</name>
    <name type="common">Hydra</name>
    <name type="synonym">Hydra attenuata</name>
    <dbReference type="NCBI Taxonomy" id="6087"/>
    <lineage>
        <taxon>Eukaryota</taxon>
        <taxon>Metazoa</taxon>
        <taxon>Cnidaria</taxon>
        <taxon>Hydrozoa</taxon>
        <taxon>Hydroidolina</taxon>
        <taxon>Anthoathecata</taxon>
        <taxon>Aplanulata</taxon>
        <taxon>Hydridae</taxon>
        <taxon>Hydra</taxon>
    </lineage>
</organism>
<evidence type="ECO:0000256" key="2">
    <source>
        <dbReference type="ARBA" id="ARBA00022679"/>
    </source>
</evidence>
<evidence type="ECO:0000256" key="4">
    <source>
        <dbReference type="ARBA" id="ARBA00043988"/>
    </source>
</evidence>
<evidence type="ECO:0000256" key="3">
    <source>
        <dbReference type="ARBA" id="ARBA00022691"/>
    </source>
</evidence>
<dbReference type="EMBL" id="HAAD01002793">
    <property type="protein sequence ID" value="CDG69025.1"/>
    <property type="molecule type" value="mRNA"/>
</dbReference>
<evidence type="ECO:0000256" key="1">
    <source>
        <dbReference type="ARBA" id="ARBA00022603"/>
    </source>
</evidence>
<accession>T2MAT2</accession>
<dbReference type="InterPro" id="IPR029063">
    <property type="entry name" value="SAM-dependent_MTases_sf"/>
</dbReference>
<dbReference type="KEGG" id="hmg:100200804"/>
<sequence length="222" mass="25453">MQSNRKFVFKNGSDNARINYLEVIIPEVNIPHHEMFTWPSAPFLAQYLFNNQSMLENKTVLELGCGTALVGIVAAKLCSHVFLSDNGLYESSFLCCRKSCSYNNVANVTVVPITWGRFSLELLKLASVDIILGSDSFYNKNDFEDILYTVSYFLNKNPNAVFWTSYQLRSCDYSIEFLLSKWSLYGRLLNVNELNENSDYMGGLSINHELYIYEIRAKCFSK</sequence>
<reference evidence="5" key="1">
    <citation type="journal article" date="2013" name="Genome Biol. Evol.">
        <title>Punctuated emergences of genetic and phenotypic innovations in eumetazoan, bilaterian, euteleostome, and hominidae ancestors.</title>
        <authorList>
            <person name="Wenger Y."/>
            <person name="Galliot B."/>
        </authorList>
    </citation>
    <scope>NUCLEOTIDE SEQUENCE</scope>
    <source>
        <tissue evidence="5">Whole animals</tissue>
    </source>
</reference>
<dbReference type="GO" id="GO:0032259">
    <property type="term" value="P:methylation"/>
    <property type="evidence" value="ECO:0007669"/>
    <property type="project" value="UniProtKB-KW"/>
</dbReference>
<dbReference type="GO" id="GO:0008168">
    <property type="term" value="F:methyltransferase activity"/>
    <property type="evidence" value="ECO:0007669"/>
    <property type="project" value="UniProtKB-KW"/>
</dbReference>